<keyword evidence="2" id="KW-1185">Reference proteome</keyword>
<dbReference type="PANTHER" id="PTHR33187:SF11">
    <property type="entry name" value="AMINOTRANSFERASE-LIKE PLANT MOBILE DOMAIN-CONTAINING PROTEIN"/>
    <property type="match status" value="1"/>
</dbReference>
<name>A0A494G8I4_SOLLC</name>
<evidence type="ECO:0000313" key="2">
    <source>
        <dbReference type="Proteomes" id="UP000004994"/>
    </source>
</evidence>
<dbReference type="AlphaFoldDB" id="A0A494G8I4"/>
<proteinExistence type="predicted"/>
<reference evidence="1" key="2">
    <citation type="submission" date="2019-04" db="UniProtKB">
        <authorList>
            <consortium name="EnsemblPlants"/>
        </authorList>
    </citation>
    <scope>IDENTIFICATION</scope>
    <source>
        <strain evidence="1">cv. Heinz 1706</strain>
    </source>
</reference>
<dbReference type="Proteomes" id="UP000004994">
    <property type="component" value="Unassembled WGS sequence"/>
</dbReference>
<dbReference type="PaxDb" id="4081-Solyc00g008110.1.1"/>
<dbReference type="Gramene" id="Solyc00g008110.1.1">
    <property type="protein sequence ID" value="Solyc00g008110.1.1"/>
    <property type="gene ID" value="Solyc00g008110.1"/>
</dbReference>
<protein>
    <submittedName>
        <fullName evidence="1">Uncharacterized protein</fullName>
    </submittedName>
</protein>
<organism evidence="1">
    <name type="scientific">Solanum lycopersicum</name>
    <name type="common">Tomato</name>
    <name type="synonym">Lycopersicon esculentum</name>
    <dbReference type="NCBI Taxonomy" id="4081"/>
    <lineage>
        <taxon>Eukaryota</taxon>
        <taxon>Viridiplantae</taxon>
        <taxon>Streptophyta</taxon>
        <taxon>Embryophyta</taxon>
        <taxon>Tracheophyta</taxon>
        <taxon>Spermatophyta</taxon>
        <taxon>Magnoliopsida</taxon>
        <taxon>eudicotyledons</taxon>
        <taxon>Gunneridae</taxon>
        <taxon>Pentapetalae</taxon>
        <taxon>asterids</taxon>
        <taxon>lamiids</taxon>
        <taxon>Solanales</taxon>
        <taxon>Solanaceae</taxon>
        <taxon>Solanoideae</taxon>
        <taxon>Solaneae</taxon>
        <taxon>Solanum</taxon>
        <taxon>Solanum subgen. Lycopersicon</taxon>
    </lineage>
</organism>
<evidence type="ECO:0000313" key="1">
    <source>
        <dbReference type="EnsemblPlants" id="Solyc00g008110.1.1"/>
    </source>
</evidence>
<accession>A0A494G8I4</accession>
<dbReference type="PANTHER" id="PTHR33187">
    <property type="entry name" value="WU:FI09B08"/>
    <property type="match status" value="1"/>
</dbReference>
<dbReference type="EnsemblPlants" id="Solyc00g008110.1.1">
    <property type="protein sequence ID" value="Solyc00g008110.1.1"/>
    <property type="gene ID" value="Solyc00g008110.1"/>
</dbReference>
<sequence length="471" mass="53948">MAYHHRHWVAHTFGSQRALDAIITLGQHTRSNYIMRGMPLSIMVVSFMPTWPFGSRHGWMRSGMACHYRPSVAHTFGRRRALHDIIALRSIEGRTTLVLTCHHRPLDNLMVIRCRAWHDIMSFAQHIWSDYVRHEYMIGLRQPWQCYNRPWAPHIVEQRRELNVIIALVLYTWSVYIGCDILSSPLERIHDQTMLIMAYYNLPMTEHMIGQRRALHVNMALGKHTRSNYVGHSIPSFPLGSTRHQTMSDMTCHLCPWTANMVNGVGRVMPLSPFDNIHGQNTSGLAAHAVGRRKAWHSIITIGQHKRSNNVMFDMPSSTLDSTHGGKTLSVEYHNCLWIAYMVRLRRAWNANMALAANTRSDYARHGRHSSPLGSIHGKNTQFDDVGRYMLSSPFDITYDRKMSGVACPHVPSAADVVGWHPAWDAIITFGQRTWWDEIACYATSPLGRTRGRMISGVTCHLCPWTTHMVE</sequence>
<reference evidence="1" key="1">
    <citation type="journal article" date="2012" name="Nature">
        <title>The tomato genome sequence provides insights into fleshy fruit evolution.</title>
        <authorList>
            <consortium name="Tomato Genome Consortium"/>
        </authorList>
    </citation>
    <scope>NUCLEOTIDE SEQUENCE [LARGE SCALE GENOMIC DNA]</scope>
    <source>
        <strain evidence="1">cv. Heinz 1706</strain>
    </source>
</reference>
<dbReference type="InParanoid" id="A0A494G8I4"/>